<feature type="signal peptide" evidence="1">
    <location>
        <begin position="1"/>
        <end position="21"/>
    </location>
</feature>
<gene>
    <name evidence="2" type="ORF">EV668_2097</name>
</gene>
<dbReference type="EMBL" id="SNZR01000011">
    <property type="protein sequence ID" value="TDR94808.1"/>
    <property type="molecule type" value="Genomic_DNA"/>
</dbReference>
<name>A0A4R7C8P3_9HYPH</name>
<dbReference type="RefSeq" id="WP_133769666.1">
    <property type="nucleotide sequence ID" value="NZ_SNZR01000011.1"/>
</dbReference>
<sequence length="252" mass="26691">MRFLSSILALVVLALASPAAARDPAGADALCPESTTKLRRDPALAAAVKAALPRAVVLPGGRGEASCHWPAKLLAFQGAEVLIMAKGRVGGMGHSEPAELSAFVLRRENGASRLVTVARDFTALGTMGNPGAIAAGRFGGDDAMTIESGGVFQGYSYSDLHLYLFRAGRIVAMKPIRLSASNAGAKEDEKEIVDVEGIFELDRPEPRSMTLRFAVTDKGSKRREIVVLKAQDTDWTVESGRLPPEMDEASGN</sequence>
<protein>
    <submittedName>
        <fullName evidence="2">Uncharacterized protein</fullName>
    </submittedName>
</protein>
<evidence type="ECO:0000313" key="2">
    <source>
        <dbReference type="EMBL" id="TDR94808.1"/>
    </source>
</evidence>
<keyword evidence="1" id="KW-0732">Signal</keyword>
<feature type="chain" id="PRO_5020778374" evidence="1">
    <location>
        <begin position="22"/>
        <end position="252"/>
    </location>
</feature>
<keyword evidence="3" id="KW-1185">Reference proteome</keyword>
<reference evidence="2 3" key="1">
    <citation type="submission" date="2019-03" db="EMBL/GenBank/DDBJ databases">
        <title>Genomic Encyclopedia of Type Strains, Phase IV (KMG-IV): sequencing the most valuable type-strain genomes for metagenomic binning, comparative biology and taxonomic classification.</title>
        <authorList>
            <person name="Goeker M."/>
        </authorList>
    </citation>
    <scope>NUCLEOTIDE SEQUENCE [LARGE SCALE GENOMIC DNA]</scope>
    <source>
        <strain evidence="2 3">DSM 25903</strain>
    </source>
</reference>
<dbReference type="Proteomes" id="UP000295122">
    <property type="component" value="Unassembled WGS sequence"/>
</dbReference>
<accession>A0A4R7C8P3</accession>
<dbReference type="OrthoDB" id="8019083at2"/>
<organism evidence="2 3">
    <name type="scientific">Enterovirga rhinocerotis</name>
    <dbReference type="NCBI Taxonomy" id="1339210"/>
    <lineage>
        <taxon>Bacteria</taxon>
        <taxon>Pseudomonadati</taxon>
        <taxon>Pseudomonadota</taxon>
        <taxon>Alphaproteobacteria</taxon>
        <taxon>Hyphomicrobiales</taxon>
        <taxon>Methylobacteriaceae</taxon>
        <taxon>Enterovirga</taxon>
    </lineage>
</organism>
<evidence type="ECO:0000313" key="3">
    <source>
        <dbReference type="Proteomes" id="UP000295122"/>
    </source>
</evidence>
<dbReference type="AlphaFoldDB" id="A0A4R7C8P3"/>
<evidence type="ECO:0000256" key="1">
    <source>
        <dbReference type="SAM" id="SignalP"/>
    </source>
</evidence>
<comment type="caution">
    <text evidence="2">The sequence shown here is derived from an EMBL/GenBank/DDBJ whole genome shotgun (WGS) entry which is preliminary data.</text>
</comment>
<proteinExistence type="predicted"/>